<organism evidence="1">
    <name type="scientific">bioreactor metagenome</name>
    <dbReference type="NCBI Taxonomy" id="1076179"/>
    <lineage>
        <taxon>unclassified sequences</taxon>
        <taxon>metagenomes</taxon>
        <taxon>ecological metagenomes</taxon>
    </lineage>
</organism>
<protein>
    <submittedName>
        <fullName evidence="1">Uncharacterized protein</fullName>
    </submittedName>
</protein>
<gene>
    <name evidence="1" type="ORF">SDC9_79906</name>
</gene>
<accession>A0A644Z3L3</accession>
<dbReference type="EMBL" id="VSSQ01006627">
    <property type="protein sequence ID" value="MPM33333.1"/>
    <property type="molecule type" value="Genomic_DNA"/>
</dbReference>
<name>A0A644Z3L3_9ZZZZ</name>
<proteinExistence type="predicted"/>
<sequence>MRIGDKVTKRPAIFQNEIKDPGRKGQGPRVLSGTVVYIHPERRFYEVEFTCEDRSFRETFYFYPRNVDD</sequence>
<dbReference type="AlphaFoldDB" id="A0A644Z3L3"/>
<reference evidence="1" key="1">
    <citation type="submission" date="2019-08" db="EMBL/GenBank/DDBJ databases">
        <authorList>
            <person name="Kucharzyk K."/>
            <person name="Murdoch R.W."/>
            <person name="Higgins S."/>
            <person name="Loffler F."/>
        </authorList>
    </citation>
    <scope>NUCLEOTIDE SEQUENCE</scope>
</reference>
<comment type="caution">
    <text evidence="1">The sequence shown here is derived from an EMBL/GenBank/DDBJ whole genome shotgun (WGS) entry which is preliminary data.</text>
</comment>
<evidence type="ECO:0000313" key="1">
    <source>
        <dbReference type="EMBL" id="MPM33333.1"/>
    </source>
</evidence>